<dbReference type="GO" id="GO:0005829">
    <property type="term" value="C:cytosol"/>
    <property type="evidence" value="ECO:0007669"/>
    <property type="project" value="TreeGrafter"/>
</dbReference>
<gene>
    <name evidence="6" type="ORF">PF011_g3113</name>
</gene>
<dbReference type="InterPro" id="IPR021133">
    <property type="entry name" value="HEAT_type_2"/>
</dbReference>
<dbReference type="EMBL" id="QXFW01000100">
    <property type="protein sequence ID" value="KAE9025275.1"/>
    <property type="molecule type" value="Genomic_DNA"/>
</dbReference>
<reference evidence="6 7" key="1">
    <citation type="submission" date="2018-09" db="EMBL/GenBank/DDBJ databases">
        <title>Genomic investigation of the strawberry pathogen Phytophthora fragariae indicates pathogenicity is determined by transcriptional variation in three key races.</title>
        <authorList>
            <person name="Adams T.M."/>
            <person name="Armitage A.D."/>
            <person name="Sobczyk M.K."/>
            <person name="Bates H.J."/>
            <person name="Dunwell J.M."/>
            <person name="Nellist C.F."/>
            <person name="Harrison R.J."/>
        </authorList>
    </citation>
    <scope>NUCLEOTIDE SEQUENCE [LARGE SCALE GENOMIC DNA]</scope>
    <source>
        <strain evidence="6 7">SCRP245</strain>
    </source>
</reference>
<evidence type="ECO:0000313" key="6">
    <source>
        <dbReference type="EMBL" id="KAE9025275.1"/>
    </source>
</evidence>
<name>A0A6A3M6A6_9STRA</name>
<dbReference type="FunFam" id="1.25.10.10:FF:000062">
    <property type="entry name" value="Serine/threonine-protein phosphatase 2A regulatory subunit A alpha isoform"/>
    <property type="match status" value="1"/>
</dbReference>
<accession>A0A6A3M6A6</accession>
<dbReference type="PANTHER" id="PTHR10648:SF4">
    <property type="entry name" value="PROTEIN PHOSPHATASE 2 (FORMERLY 2A), REGULATORY SUBUNIT A, BETA ISOFORM-RELATED"/>
    <property type="match status" value="1"/>
</dbReference>
<dbReference type="CDD" id="cd00821">
    <property type="entry name" value="PH"/>
    <property type="match status" value="1"/>
</dbReference>
<dbReference type="PROSITE" id="PS50003">
    <property type="entry name" value="PH_DOMAIN"/>
    <property type="match status" value="3"/>
</dbReference>
<dbReference type="FunFam" id="2.30.29.30:FF:000498">
    <property type="entry name" value="Switch-associated protein 70"/>
    <property type="match status" value="1"/>
</dbReference>
<sequence>MGLKKWLGLDVSASQHNIKADDEVEEPLVFEQQQQQQRQRRQQRAETHRRHTTWEAQQNQSHTPTYAPTRRSAPLQSRPAAYEQQERRFSTASTDRYVDARYDNDTMSSMVTAVQSPPPPALLDSDSEDSDVSVGADDDDDDLAANMPSSTPTGQSRNTTAASPMGSLASTPQRNSVKESFRFSWMNVLGQSTNSEMGQSAMAQVAEEEEAAEAAVRSSNRPDGQTPRNTAHNPDVALRPQDDEMGVVMQGWLEKCGQQFKTWNWRFFVLRNDGVLSYYADETLKKLKGSMDIGYGSKADVSVQANAMDKKFVFLISTPQRNLMISAPSERMMTKWIARLHAAGAVPTEPWDPLRKTVKFYVRDTECNHEWKRYDDPTSYIHMEGCLLKRGHVNKNWKNRFFRIEKGELRYYTENQSELKGSMPLKDTIVSPGMAQCPDGRKYYFVLTSKDGKFEMHLNAHNENSMHLWIEALQEAQTALGRMAGNKGTVAGLSLVVKRAEEIPLGKIGVLFKRPEDIGIEMQKRTEALIVASSPRNRGVSVGSQLISVEGRSILRETYAEARKILRASSFPLQLEFLLAPYKRGVLIKKSRSGFENWKRRVVIVTNGEIHYYKQVSSFSNGKRAPAELKHRKSFSLYGCYLNLVHFPGRDLCIVVARSPSDKLVLQTRTDEERMEWASVIYCSIRMVSQGITSGHIENLQLEQSRLPPQPDRINSGQMAVAAAEDNSLYPIAILVDELKHEDVQLRLNSIRQIRIIAEALGPERTQSELLPFMNDSLDDEDEVLLVMAEELGDFVDVVGGPAHAYLLLKPLESLATVDEASVRDMAVRSICKVVEAMEPDHVAEHFVPVLRRLVTRDWFTSRIASCSLFQVGYARLSAEIQAEMRGMFGQLCRDDTPMVRKAASAALGGFASVMDGPSASAEMLPLFLALATDRQDSVRIHTIDNAVALARLVPAEILPTQVLPTVFETARDGSWRVRWSVANRFPEICEALNTETINSTFCDSVVSLLEDNEAEVRTAATSKILGVARLLQPQRIVEKVVPCFQRLARDMSDHVRSALAAVVMKVAPFLGRDLTIEHLLPLFLLLLNDQNSEVRLNVISNLEEGNKVIGIELLSQSLLPAIVHLAEDRQWRIRLAIIEYIPLLAAQLGRDYFEEQLSELCMSWLVDNVFSIREAATINLKNLTEHFGVDWARTSIVPRILAMHSNANYLHRLTSLHAVKVLCEAMTPETIQTLLIPLVVELAQDPVPNIRFNVAKTLEVLGPKVDAEACASTVTPCLTALLQDGDTDVVFFAQRALATLG</sequence>
<dbReference type="SUPFAM" id="SSF50729">
    <property type="entry name" value="PH domain-like"/>
    <property type="match status" value="3"/>
</dbReference>
<dbReference type="GO" id="GO:0019888">
    <property type="term" value="F:protein phosphatase regulator activity"/>
    <property type="evidence" value="ECO:0007669"/>
    <property type="project" value="TreeGrafter"/>
</dbReference>
<feature type="region of interest" description="Disordered" evidence="4">
    <location>
        <begin position="196"/>
        <end position="238"/>
    </location>
</feature>
<feature type="repeat" description="HEAT" evidence="3">
    <location>
        <begin position="963"/>
        <end position="1001"/>
    </location>
</feature>
<dbReference type="InterPro" id="IPR011993">
    <property type="entry name" value="PH-like_dom_sf"/>
</dbReference>
<dbReference type="SUPFAM" id="SSF48371">
    <property type="entry name" value="ARM repeat"/>
    <property type="match status" value="1"/>
</dbReference>
<feature type="repeat" description="HEAT" evidence="3">
    <location>
        <begin position="1041"/>
        <end position="1079"/>
    </location>
</feature>
<protein>
    <submittedName>
        <fullName evidence="6">Serine/threonine-protein phosphatase 2A regulatory subunit A alpha isoform</fullName>
    </submittedName>
</protein>
<dbReference type="PANTHER" id="PTHR10648">
    <property type="entry name" value="SERINE/THREONINE-PROTEIN PHOSPHATASE PP2A 65 KDA REGULATORY SUBUNIT"/>
    <property type="match status" value="1"/>
</dbReference>
<feature type="domain" description="PH" evidence="5">
    <location>
        <begin position="246"/>
        <end position="345"/>
    </location>
</feature>
<comment type="similarity">
    <text evidence="2">Belongs to the phosphatase 2A regulatory subunit A family.</text>
</comment>
<feature type="compositionally biased region" description="Polar residues" evidence="4">
    <location>
        <begin position="147"/>
        <end position="175"/>
    </location>
</feature>
<dbReference type="GO" id="GO:0000159">
    <property type="term" value="C:protein phosphatase type 2A complex"/>
    <property type="evidence" value="ECO:0007669"/>
    <property type="project" value="UniProtKB-ARBA"/>
</dbReference>
<dbReference type="InterPro" id="IPR011989">
    <property type="entry name" value="ARM-like"/>
</dbReference>
<feature type="repeat" description="HEAT" evidence="3">
    <location>
        <begin position="1002"/>
        <end position="1040"/>
    </location>
</feature>
<dbReference type="InterPro" id="IPR051023">
    <property type="entry name" value="PP2A_Regulatory_Subunit_A"/>
</dbReference>
<feature type="domain" description="PH" evidence="5">
    <location>
        <begin position="580"/>
        <end position="686"/>
    </location>
</feature>
<dbReference type="Gene3D" id="2.30.29.30">
    <property type="entry name" value="Pleckstrin-homology domain (PH domain)/Phosphotyrosine-binding domain (PTB)"/>
    <property type="match status" value="3"/>
</dbReference>
<evidence type="ECO:0000313" key="7">
    <source>
        <dbReference type="Proteomes" id="UP000460718"/>
    </source>
</evidence>
<dbReference type="InterPro" id="IPR055231">
    <property type="entry name" value="2AA_helical"/>
</dbReference>
<feature type="repeat" description="HEAT" evidence="3">
    <location>
        <begin position="1080"/>
        <end position="1118"/>
    </location>
</feature>
<dbReference type="PROSITE" id="PS50077">
    <property type="entry name" value="HEAT_REPEAT"/>
    <property type="match status" value="8"/>
</dbReference>
<feature type="region of interest" description="Disordered" evidence="4">
    <location>
        <begin position="17"/>
        <end position="176"/>
    </location>
</feature>
<evidence type="ECO:0000259" key="5">
    <source>
        <dbReference type="PROSITE" id="PS50003"/>
    </source>
</evidence>
<evidence type="ECO:0000256" key="4">
    <source>
        <dbReference type="SAM" id="MobiDB-lite"/>
    </source>
</evidence>
<evidence type="ECO:0000256" key="3">
    <source>
        <dbReference type="PROSITE-ProRule" id="PRU00103"/>
    </source>
</evidence>
<feature type="repeat" description="HEAT" evidence="3">
    <location>
        <begin position="731"/>
        <end position="769"/>
    </location>
</feature>
<feature type="compositionally biased region" description="Basic residues" evidence="4">
    <location>
        <begin position="38"/>
        <end position="51"/>
    </location>
</feature>
<dbReference type="Proteomes" id="UP000460718">
    <property type="component" value="Unassembled WGS sequence"/>
</dbReference>
<feature type="compositionally biased region" description="Polar residues" evidence="4">
    <location>
        <begin position="105"/>
        <end position="115"/>
    </location>
</feature>
<feature type="compositionally biased region" description="Polar residues" evidence="4">
    <location>
        <begin position="217"/>
        <end position="232"/>
    </location>
</feature>
<dbReference type="SMART" id="SM00233">
    <property type="entry name" value="PH"/>
    <property type="match status" value="3"/>
</dbReference>
<dbReference type="GO" id="GO:0005634">
    <property type="term" value="C:nucleus"/>
    <property type="evidence" value="ECO:0007669"/>
    <property type="project" value="TreeGrafter"/>
</dbReference>
<keyword evidence="1" id="KW-0677">Repeat</keyword>
<dbReference type="Gene3D" id="1.25.10.10">
    <property type="entry name" value="Leucine-rich Repeat Variant"/>
    <property type="match status" value="1"/>
</dbReference>
<organism evidence="6 7">
    <name type="scientific">Phytophthora fragariae</name>
    <dbReference type="NCBI Taxonomy" id="53985"/>
    <lineage>
        <taxon>Eukaryota</taxon>
        <taxon>Sar</taxon>
        <taxon>Stramenopiles</taxon>
        <taxon>Oomycota</taxon>
        <taxon>Peronosporomycetes</taxon>
        <taxon>Peronosporales</taxon>
        <taxon>Peronosporaceae</taxon>
        <taxon>Phytophthora</taxon>
    </lineage>
</organism>
<comment type="caution">
    <text evidence="6">The sequence shown here is derived from an EMBL/GenBank/DDBJ whole genome shotgun (WGS) entry which is preliminary data.</text>
</comment>
<dbReference type="InterPro" id="IPR001849">
    <property type="entry name" value="PH_domain"/>
</dbReference>
<dbReference type="Pfam" id="PF22646">
    <property type="entry name" value="PPP2R1A-like_HEAT"/>
    <property type="match status" value="1"/>
</dbReference>
<feature type="repeat" description="HEAT" evidence="3">
    <location>
        <begin position="1236"/>
        <end position="1274"/>
    </location>
</feature>
<evidence type="ECO:0000256" key="2">
    <source>
        <dbReference type="ARBA" id="ARBA00038332"/>
    </source>
</evidence>
<dbReference type="InterPro" id="IPR016024">
    <property type="entry name" value="ARM-type_fold"/>
</dbReference>
<feature type="compositionally biased region" description="Acidic residues" evidence="4">
    <location>
        <begin position="125"/>
        <end position="143"/>
    </location>
</feature>
<feature type="repeat" description="HEAT" evidence="3">
    <location>
        <begin position="924"/>
        <end position="962"/>
    </location>
</feature>
<feature type="compositionally biased region" description="Polar residues" evidence="4">
    <location>
        <begin position="54"/>
        <end position="66"/>
    </location>
</feature>
<dbReference type="Pfam" id="PF22956">
    <property type="entry name" value="VPS15-like_hel"/>
    <property type="match status" value="1"/>
</dbReference>
<dbReference type="Pfam" id="PF00169">
    <property type="entry name" value="PH"/>
    <property type="match status" value="3"/>
</dbReference>
<proteinExistence type="inferred from homology"/>
<feature type="repeat" description="HEAT" evidence="3">
    <location>
        <begin position="1119"/>
        <end position="1157"/>
    </location>
</feature>
<dbReference type="InterPro" id="IPR054573">
    <property type="entry name" value="PP2A/SF3B1-like_HEAT"/>
</dbReference>
<feature type="domain" description="PH" evidence="5">
    <location>
        <begin position="380"/>
        <end position="478"/>
    </location>
</feature>
<evidence type="ECO:0000256" key="1">
    <source>
        <dbReference type="ARBA" id="ARBA00022737"/>
    </source>
</evidence>